<feature type="domain" description="RING-type" evidence="12">
    <location>
        <begin position="88"/>
        <end position="324"/>
    </location>
</feature>
<name>A0ABM0VTP5_CAMSA</name>
<reference evidence="14" key="2">
    <citation type="submission" date="2025-08" db="UniProtKB">
        <authorList>
            <consortium name="RefSeq"/>
        </authorList>
    </citation>
    <scope>IDENTIFICATION</scope>
    <source>
        <tissue evidence="14">Leaf</tissue>
    </source>
</reference>
<dbReference type="GeneID" id="104741742"/>
<dbReference type="Gene3D" id="3.30.40.10">
    <property type="entry name" value="Zinc/RING finger domain, C3HC4 (zinc finger)"/>
    <property type="match status" value="1"/>
</dbReference>
<dbReference type="Gene3D" id="1.20.120.1750">
    <property type="match status" value="2"/>
</dbReference>
<dbReference type="CDD" id="cd20346">
    <property type="entry name" value="BRcat_RBR_ANKIB1"/>
    <property type="match status" value="1"/>
</dbReference>
<dbReference type="InterPro" id="IPR002867">
    <property type="entry name" value="IBR_dom"/>
</dbReference>
<evidence type="ECO:0000313" key="14">
    <source>
        <dbReference type="RefSeq" id="XP_010460961.1"/>
    </source>
</evidence>
<keyword evidence="8" id="KW-0677">Repeat</keyword>
<gene>
    <name evidence="14" type="primary">LOC104741742</name>
</gene>
<keyword evidence="10" id="KW-0833">Ubl conjugation pathway</keyword>
<evidence type="ECO:0000256" key="6">
    <source>
        <dbReference type="ARBA" id="ARBA00022679"/>
    </source>
</evidence>
<reference evidence="13" key="1">
    <citation type="journal article" date="2014" name="Nat. Commun.">
        <title>The emerging biofuel crop Camelina sativa retains a highly undifferentiated hexaploid genome structure.</title>
        <authorList>
            <person name="Kagale S."/>
            <person name="Koh C."/>
            <person name="Nixon J."/>
            <person name="Bollina V."/>
            <person name="Clarke W.E."/>
            <person name="Tuteja R."/>
            <person name="Spillane C."/>
            <person name="Robinson S.J."/>
            <person name="Links M.G."/>
            <person name="Clarke C."/>
            <person name="Higgins E.E."/>
            <person name="Huebert T."/>
            <person name="Sharpe A.G."/>
            <person name="Parkin I.A."/>
        </authorList>
    </citation>
    <scope>NUCLEOTIDE SEQUENCE [LARGE SCALE GENOMIC DNA]</scope>
    <source>
        <strain evidence="13">cv. DH55</strain>
    </source>
</reference>
<comment type="catalytic activity">
    <reaction evidence="1">
        <text>[E2 ubiquitin-conjugating enzyme]-S-ubiquitinyl-L-cysteine + [acceptor protein]-L-lysine = [E2 ubiquitin-conjugating enzyme]-L-cysteine + [acceptor protein]-N(6)-ubiquitinyl-L-lysine.</text>
        <dbReference type="EC" id="2.3.2.31"/>
    </reaction>
</comment>
<dbReference type="SUPFAM" id="SSF57850">
    <property type="entry name" value="RING/U-box"/>
    <property type="match status" value="3"/>
</dbReference>
<comment type="similarity">
    <text evidence="4">Belongs to the RBR family. Ariadne subfamily.</text>
</comment>
<dbReference type="RefSeq" id="XP_010460961.1">
    <property type="nucleotide sequence ID" value="XM_010462659.1"/>
</dbReference>
<dbReference type="Pfam" id="PF01485">
    <property type="entry name" value="IBR"/>
    <property type="match status" value="1"/>
</dbReference>
<evidence type="ECO:0000256" key="2">
    <source>
        <dbReference type="ARBA" id="ARBA00001947"/>
    </source>
</evidence>
<keyword evidence="7" id="KW-0479">Metal-binding</keyword>
<dbReference type="PANTHER" id="PTHR11685">
    <property type="entry name" value="RBR FAMILY RING FINGER AND IBR DOMAIN-CONTAINING"/>
    <property type="match status" value="1"/>
</dbReference>
<evidence type="ECO:0000256" key="3">
    <source>
        <dbReference type="ARBA" id="ARBA00004906"/>
    </source>
</evidence>
<keyword evidence="11" id="KW-0862">Zinc</keyword>
<proteinExistence type="inferred from homology"/>
<sequence length="541" mass="61397">MENDGERPYSVLTRDEVEEKMKKQIDDISGIFLMSKSDATVLLMRLRWDSLYVSDRLGEDKEKLLTESGLKSVAVLDSNLDSSSDDDVVVSCGICSKIGGEFYEFSGEGKVDDVDVDLISTPFCAHTFCKSCWSEYLEKCFFSVEENKTAIPCPHRGCRSVVGPDTVEKLTLRDQEMYKKYVLRSYREENGVLKIKQCPALNCDFEVEFDLEKEDDEHSLNVVCLCGHVFCWRCKLESHRPVTCNNANDWLSRDLKNLLEESNISSSLSWVDKNTKTCPHCFRHVQFRSFGWSNIVTCACSGQFCWRCLRPADGHVFGACVATKLESRAGPGISCLDLWDASQISLALAKSELEAFEPTELKEEQDIKVIREGLMLIVQCRQFLKWICVYDYLHTDCDMAKREYLRFLKDHAATLVQSFSETVKKEADRAKTLGCERVKLSTDISNIGNYFYHFVNTLRDGLVEVKAKSYDNYGGPYWLCDRCTYGNSWFSKKCIMCVDPTATNVSCDPTAANMYCDDTASDVSYDDPASNADELSDSSLY</sequence>
<accession>A0ABM0VTP5</accession>
<keyword evidence="9" id="KW-0863">Zinc-finger</keyword>
<dbReference type="EC" id="2.3.2.31" evidence="5"/>
<comment type="cofactor">
    <cofactor evidence="2">
        <name>Zn(2+)</name>
        <dbReference type="ChEBI" id="CHEBI:29105"/>
    </cofactor>
</comment>
<evidence type="ECO:0000259" key="12">
    <source>
        <dbReference type="PROSITE" id="PS51873"/>
    </source>
</evidence>
<evidence type="ECO:0000256" key="8">
    <source>
        <dbReference type="ARBA" id="ARBA00022737"/>
    </source>
</evidence>
<dbReference type="InterPro" id="IPR044066">
    <property type="entry name" value="TRIAD_supradom"/>
</dbReference>
<dbReference type="Proteomes" id="UP000694864">
    <property type="component" value="Chromosome 2"/>
</dbReference>
<protein>
    <recommendedName>
        <fullName evidence="5">RBR-type E3 ubiquitin transferase</fullName>
        <ecNumber evidence="5">2.3.2.31</ecNumber>
    </recommendedName>
</protein>
<dbReference type="InterPro" id="IPR031127">
    <property type="entry name" value="E3_UB_ligase_RBR"/>
</dbReference>
<evidence type="ECO:0000256" key="5">
    <source>
        <dbReference type="ARBA" id="ARBA00012251"/>
    </source>
</evidence>
<dbReference type="InterPro" id="IPR013083">
    <property type="entry name" value="Znf_RING/FYVE/PHD"/>
</dbReference>
<evidence type="ECO:0000256" key="7">
    <source>
        <dbReference type="ARBA" id="ARBA00022723"/>
    </source>
</evidence>
<evidence type="ECO:0000256" key="4">
    <source>
        <dbReference type="ARBA" id="ARBA00005884"/>
    </source>
</evidence>
<keyword evidence="13" id="KW-1185">Reference proteome</keyword>
<evidence type="ECO:0000256" key="9">
    <source>
        <dbReference type="ARBA" id="ARBA00022771"/>
    </source>
</evidence>
<dbReference type="PROSITE" id="PS51873">
    <property type="entry name" value="TRIAD"/>
    <property type="match status" value="1"/>
</dbReference>
<evidence type="ECO:0000256" key="11">
    <source>
        <dbReference type="ARBA" id="ARBA00022833"/>
    </source>
</evidence>
<evidence type="ECO:0000313" key="13">
    <source>
        <dbReference type="Proteomes" id="UP000694864"/>
    </source>
</evidence>
<dbReference type="PROSITE" id="PS01358">
    <property type="entry name" value="ZF_RANBP2_1"/>
    <property type="match status" value="1"/>
</dbReference>
<comment type="pathway">
    <text evidence="3">Protein modification; protein ubiquitination.</text>
</comment>
<evidence type="ECO:0000256" key="10">
    <source>
        <dbReference type="ARBA" id="ARBA00022786"/>
    </source>
</evidence>
<keyword evidence="6" id="KW-0808">Transferase</keyword>
<evidence type="ECO:0000256" key="1">
    <source>
        <dbReference type="ARBA" id="ARBA00001798"/>
    </source>
</evidence>
<dbReference type="SMART" id="SM00647">
    <property type="entry name" value="IBR"/>
    <property type="match status" value="2"/>
</dbReference>
<organism evidence="13 14">
    <name type="scientific">Camelina sativa</name>
    <name type="common">False flax</name>
    <name type="synonym">Myagrum sativum</name>
    <dbReference type="NCBI Taxonomy" id="90675"/>
    <lineage>
        <taxon>Eukaryota</taxon>
        <taxon>Viridiplantae</taxon>
        <taxon>Streptophyta</taxon>
        <taxon>Embryophyta</taxon>
        <taxon>Tracheophyta</taxon>
        <taxon>Spermatophyta</taxon>
        <taxon>Magnoliopsida</taxon>
        <taxon>eudicotyledons</taxon>
        <taxon>Gunneridae</taxon>
        <taxon>Pentapetalae</taxon>
        <taxon>rosids</taxon>
        <taxon>malvids</taxon>
        <taxon>Brassicales</taxon>
        <taxon>Brassicaceae</taxon>
        <taxon>Camelineae</taxon>
        <taxon>Camelina</taxon>
    </lineage>
</organism>
<dbReference type="InterPro" id="IPR001876">
    <property type="entry name" value="Znf_RanBP2"/>
</dbReference>